<feature type="compositionally biased region" description="Polar residues" evidence="2">
    <location>
        <begin position="7093"/>
        <end position="7106"/>
    </location>
</feature>
<feature type="region of interest" description="Disordered" evidence="2">
    <location>
        <begin position="1415"/>
        <end position="1437"/>
    </location>
</feature>
<feature type="compositionally biased region" description="Basic and acidic residues" evidence="2">
    <location>
        <begin position="5823"/>
        <end position="5835"/>
    </location>
</feature>
<feature type="compositionally biased region" description="Basic residues" evidence="2">
    <location>
        <begin position="3443"/>
        <end position="3452"/>
    </location>
</feature>
<feature type="compositionally biased region" description="Low complexity" evidence="2">
    <location>
        <begin position="662"/>
        <end position="673"/>
    </location>
</feature>
<feature type="region of interest" description="Disordered" evidence="2">
    <location>
        <begin position="5010"/>
        <end position="5036"/>
    </location>
</feature>
<feature type="compositionally biased region" description="Basic and acidic residues" evidence="2">
    <location>
        <begin position="6044"/>
        <end position="6055"/>
    </location>
</feature>
<feature type="region of interest" description="Disordered" evidence="2">
    <location>
        <begin position="716"/>
        <end position="752"/>
    </location>
</feature>
<feature type="compositionally biased region" description="Basic and acidic residues" evidence="2">
    <location>
        <begin position="1948"/>
        <end position="1966"/>
    </location>
</feature>
<feature type="compositionally biased region" description="Basic and acidic residues" evidence="2">
    <location>
        <begin position="6762"/>
        <end position="6775"/>
    </location>
</feature>
<feature type="compositionally biased region" description="Basic and acidic residues" evidence="2">
    <location>
        <begin position="4098"/>
        <end position="4116"/>
    </location>
</feature>
<feature type="region of interest" description="Disordered" evidence="2">
    <location>
        <begin position="3878"/>
        <end position="4478"/>
    </location>
</feature>
<keyword evidence="3" id="KW-1185">Reference proteome</keyword>
<feature type="region of interest" description="Disordered" evidence="2">
    <location>
        <begin position="5486"/>
        <end position="5523"/>
    </location>
</feature>
<feature type="region of interest" description="Disordered" evidence="2">
    <location>
        <begin position="5331"/>
        <end position="5355"/>
    </location>
</feature>
<feature type="compositionally biased region" description="Basic residues" evidence="2">
    <location>
        <begin position="6666"/>
        <end position="6676"/>
    </location>
</feature>
<proteinExistence type="predicted"/>
<feature type="compositionally biased region" description="Polar residues" evidence="2">
    <location>
        <begin position="5836"/>
        <end position="5848"/>
    </location>
</feature>
<feature type="compositionally biased region" description="Polar residues" evidence="2">
    <location>
        <begin position="4329"/>
        <end position="4346"/>
    </location>
</feature>
<feature type="compositionally biased region" description="Polar residues" evidence="2">
    <location>
        <begin position="7457"/>
        <end position="7480"/>
    </location>
</feature>
<feature type="region of interest" description="Disordered" evidence="2">
    <location>
        <begin position="651"/>
        <end position="700"/>
    </location>
</feature>
<feature type="compositionally biased region" description="Pro residues" evidence="2">
    <location>
        <begin position="1003"/>
        <end position="1021"/>
    </location>
</feature>
<feature type="compositionally biased region" description="Basic residues" evidence="2">
    <location>
        <begin position="4037"/>
        <end position="4048"/>
    </location>
</feature>
<feature type="compositionally biased region" description="Polar residues" evidence="2">
    <location>
        <begin position="284"/>
        <end position="297"/>
    </location>
</feature>
<feature type="region of interest" description="Disordered" evidence="2">
    <location>
        <begin position="1"/>
        <end position="25"/>
    </location>
</feature>
<feature type="compositionally biased region" description="Basic and acidic residues" evidence="2">
    <location>
        <begin position="4158"/>
        <end position="4175"/>
    </location>
</feature>
<feature type="region of interest" description="Disordered" evidence="2">
    <location>
        <begin position="5807"/>
        <end position="5873"/>
    </location>
</feature>
<feature type="compositionally biased region" description="Polar residues" evidence="2">
    <location>
        <begin position="2921"/>
        <end position="2937"/>
    </location>
</feature>
<feature type="region of interest" description="Disordered" evidence="2">
    <location>
        <begin position="555"/>
        <end position="634"/>
    </location>
</feature>
<feature type="compositionally biased region" description="Basic residues" evidence="2">
    <location>
        <begin position="4506"/>
        <end position="4525"/>
    </location>
</feature>
<feature type="compositionally biased region" description="Basic residues" evidence="2">
    <location>
        <begin position="6177"/>
        <end position="6188"/>
    </location>
</feature>
<feature type="region of interest" description="Disordered" evidence="2">
    <location>
        <begin position="3768"/>
        <end position="3821"/>
    </location>
</feature>
<dbReference type="OrthoDB" id="5960959at2759"/>
<feature type="compositionally biased region" description="Basic and acidic residues" evidence="2">
    <location>
        <begin position="3909"/>
        <end position="3918"/>
    </location>
</feature>
<feature type="compositionally biased region" description="Polar residues" evidence="2">
    <location>
        <begin position="4190"/>
        <end position="4207"/>
    </location>
</feature>
<protein>
    <submittedName>
        <fullName evidence="4">Uncharacterized protein LOC106056111 isoform X1</fullName>
    </submittedName>
</protein>
<feature type="compositionally biased region" description="Basic residues" evidence="2">
    <location>
        <begin position="6322"/>
        <end position="6332"/>
    </location>
</feature>
<feature type="region of interest" description="Disordered" evidence="2">
    <location>
        <begin position="6136"/>
        <end position="6616"/>
    </location>
</feature>
<feature type="region of interest" description="Disordered" evidence="2">
    <location>
        <begin position="5665"/>
        <end position="5735"/>
    </location>
</feature>
<feature type="compositionally biased region" description="Polar residues" evidence="2">
    <location>
        <begin position="3712"/>
        <end position="3729"/>
    </location>
</feature>
<feature type="region of interest" description="Disordered" evidence="2">
    <location>
        <begin position="1634"/>
        <end position="1656"/>
    </location>
</feature>
<feature type="region of interest" description="Disordered" evidence="2">
    <location>
        <begin position="987"/>
        <end position="1052"/>
    </location>
</feature>
<feature type="compositionally biased region" description="Polar residues" evidence="2">
    <location>
        <begin position="1967"/>
        <end position="1977"/>
    </location>
</feature>
<feature type="region of interest" description="Disordered" evidence="2">
    <location>
        <begin position="6918"/>
        <end position="6937"/>
    </location>
</feature>
<gene>
    <name evidence="4" type="primary">LOC106056111</name>
</gene>
<feature type="region of interest" description="Disordered" evidence="2">
    <location>
        <begin position="4499"/>
        <end position="4564"/>
    </location>
</feature>
<feature type="compositionally biased region" description="Polar residues" evidence="2">
    <location>
        <begin position="7264"/>
        <end position="7296"/>
    </location>
</feature>
<reference evidence="4" key="1">
    <citation type="submission" date="2025-08" db="UniProtKB">
        <authorList>
            <consortium name="RefSeq"/>
        </authorList>
    </citation>
    <scope>IDENTIFICATION</scope>
</reference>
<feature type="compositionally biased region" description="Basic and acidic residues" evidence="2">
    <location>
        <begin position="740"/>
        <end position="751"/>
    </location>
</feature>
<feature type="region of interest" description="Disordered" evidence="2">
    <location>
        <begin position="7457"/>
        <end position="7513"/>
    </location>
</feature>
<feature type="compositionally biased region" description="Low complexity" evidence="2">
    <location>
        <begin position="4074"/>
        <end position="4084"/>
    </location>
</feature>
<feature type="compositionally biased region" description="Polar residues" evidence="2">
    <location>
        <begin position="7548"/>
        <end position="7568"/>
    </location>
</feature>
<feature type="region of interest" description="Disordered" evidence="2">
    <location>
        <begin position="7212"/>
        <end position="7296"/>
    </location>
</feature>
<feature type="compositionally biased region" description="Polar residues" evidence="2">
    <location>
        <begin position="3630"/>
        <end position="3656"/>
    </location>
</feature>
<feature type="region of interest" description="Disordered" evidence="2">
    <location>
        <begin position="6762"/>
        <end position="6785"/>
    </location>
</feature>
<sequence length="7739" mass="867318">MDGIELNRDTFQSKPDGGTTKRKPLLKSNGPLFTIPKLKKIKRDLLTDLTLDSHECQHDILAPVRKSFHFPVSSSCHEFTKVQAVYNPEISAKYMERRREMKVAGYSDSLLAEMFAFIPVENPSSAERICQEGIRCGNQQFSGLGVSHMAVHVCKHADIVSASRPKVGEKILLVVKVVKGKMKTVLCKNVGVQLEPTPNYDCHIAKPNVDQATQLAPHMLLYTTQLYLYEYSDCEIVDYPRQVLPYAVVYYTYKEPQPMIPKPITSTPQSQLPMPSVVPPLSSTQTPVNPHQSQAAQHQDCGPCNEVWRGRLHVRLEAGGQIYIDVTMLSHFVPLTINLISPILIHHLYPEHNAQFTFFCGLSNIALKDEVEWRAHFFKSFLMRPRPNNEEHFKALVKHISAKREMPTVKLPNDVFLFMMPNCLLASQLGLVRRDDDTPVLHCVLMSKYSTNEAQRKKLLDRKTIFKNYGSATSWESLFDDSDFTDEEDVKMKGQLSGSISSMFQEQRYIQNKLAAMSIVDADMNFTRCSCRKLSSSKAHYQRCRDSDVARVLAACQSSGKKMSQPAVQDRSQHRPKQKMSKRTKSMPSFSPHGSDSDSEVENGKGTSRRRKDRLTLLSSTKTVEEELSEEELTNEQMEDIIFLRKPALTTVSRPKPPSQAHKNSSSSFQNNQKHSRAKSAVPQPSSDLHKSSSEPLFNIKPRIIPTEPLEPVTLPKTKIIPSEPRLIPTEPVDNLEGTKTSKKENDKPLKNELNFRNIHQVIDRTLKSELATSKLVKPEQSLGKPLNPGINTGKHSSLTVPVSKSSNPEVITSKPLNSGITTSKSSNPGVISSKTELISTSQISQPELMSGKPLKPVLSTNKLSNPEPDITTSKPSASQDNFVPKSILKKNSDLLVPTIIEPIPPVSVDEVSGSPKKKLARLEEDFGDVDMRIPMAGPVTLHPVFLAARQPPAIILSPPTTEPTQHSPNFSLGSWLAPSEIQGARVPPNACDVISSMSPTSPESPPIGSPPSPVDSPLSPPMDSHSPPHSPITVIDTESPASPPQSSLQDRFRSSPIAIPTTRIIHNTSPDISRLSSPACSSGSRERIDNANDMKNFLNSGFDSDLDSSYEDESVVTDQEICVSCSHYPVARQKETVWKDNKTQVQENPNQSACKHGDQRSEDTVREAHNAKDSSLSPDYQIAAKTFTVSCVYTDCICVDMGKLFSNPILQSCMQECTKPTCVDSDTSHEPCVSNRDAVADGHCISETKTWKQTLDVKTDSERVNILESQTESLLLADSIVRRCTNKYKKSLADATLSSAYSFCNQWEEKRDHPGKCMILKNAVALREIENCSDSPMDSWCKEMRSEKAHLFGSGHCILGQCDLVTVWPCSVKSETGQTDDAPSHENQLQVFQESASQDTVSVAQIKLSSGVKDFGEHSHESAEMQKETNLSDLESQQLSCSYSHNGLLDTSAKKNPANEAKNPSKLLFKNISEGKKHRKSHHAKAGYDPSHTNSSSRDDRQKKRDGIERNPTDKKNQPRKPKESNPKHHEDQGYSGSKQKPVQVTATIKTTNQINNQPISNSSKHLNQRELQPIDQLEQDLSKLKTDISVEIPDQWDGNADQQKRLHKNKCLSDVPKSTDLVQSICSSPPCLQRKSHYHPRSSHQANDQKDPSKKLLISRDVLQQCFSDQFKGMTMSVLADSKFAVCDTQSHNDSEQSHQFSIAHSVLDEVKFPDYGTTSSNNNLLLGSNIEGSITDVSDVDSRDVYNNNSNYLMSASTFECSYRNQSVAFEDGTKSKVKESHSKSGQTHSNKSHCDDKHPKHCHGNFSIKGSVMSHYDGNDNYLEKCHGTDSIRDPNNLNQNASDKHPNKCHGKGSIRDHIKFNQNASDKHPNRCHNKSSIDVPNWSYHYDSEKHPNKCHERCTIKDFYKSHHYDSEKHPNKSHGNKDPSKHQIKENQKNSYKYHSTDSHPHNDNDKDSHSDFNRSLTRDSNLYPNKCHSKDSHNDPLKYHKGSNNSKKKHHLKDSNHLWEKETQLKLHNSSEIKTDHSHNKQEHRIKIDCLSSSANSPSESSACTDLDYVKHAEGEISTQENAKRNEQRIIQTFNLMHRRDIRPTRHKVSRSKRFRNTTKSRRKHEEKLLYSCETEVDSPPPCYQRKGIELCPTAAGHKKQKNQRHREITCSKRYFSRSKVRFKADNYDASSEDEDKDKMWSLSLSIGKLGSQMACTTPRLQRDFIRDGHPCIEDIDDSGFASIPLSMRSVTNRGDTLVSSHRVVSKSLFQEDTLKNQSFNTLEKSQSGSLVRECFYETDNFSVHDTPEECDSDNSWFMFARRINRKNQVHVCQPSPLTQRNLGETQTTQYNEDIDSFQEVKPFISQLEQLTYYRIEEQVGSMAVQDEQLGFGYMKRSPQDPNCNLGEPCVVIDRVEETMEDFFLDQAERDCTNPSALTQLDSLTEQPLAQSEGNMHSSPLHPTMDTYNDTNQILQTHSDTSEKHQSGHPSYNRVQEDFSTQKHRNIKPKKKSLLYQCSSSQSEPSLLQNSLTNKDVEEMNQCSNKTSSFLESRNKSMSAYQSPNWPAEEYSTSNSVYHYRAIIDQYRPINAPLPEKDNRWSYMNRDKEELSAPFLQDSHRDHTCNFSPISTNSTLTALDIVLETDEDIKKQETEDEVTCDSDLARKQNQVMPNLNVYRKIQTDRSPIDLANVHKHSPDRSTNTVVPDQTHTKVCRNIFTDIQPVVLKTHTSMNESHDVMIDKSSVEKNTDKSQALLDKQCHNQSALNDTLHNKASLSQFSCRQLSQSQLSSRHPCKETNDVRFSSSESDEGMSAQLKNIVEQVISGHSRPSDKETILSPCDPLVSNSNETVEICYKQQVISSTDQSLPWITIASPDLSQQETIQNKKHQSSFSEQNVNISSRKINFSLNKVNNWLTAEKGYLFPASSRQQTSMDDTNRPFNDSQSLNQSSSRSQRTCDSDNGNRLLASNTPSLPADKHWTIPKRGDSSVCTSLSYEHIPDLQAMNNLSKNSSRTFLEEEGNSDDCSMPQADLYLSQTNRNLENGHLLSFEQPEEKDFSKDKFCLSQDGSNSYPVMNSSKTDNVSSSSSDHHTLDETMNSNDMSDGDIYLTDTEYVLNNICRPCSVSLCDVDKCFNLCGGNSFYFTSESISRVCRIPSRPTARPSESLNSLASSSKIPEHKSCVEENTCQGMDDVQEIQAGSEAHGVEMNEKSRLKENNKGESHLRVTEGESHLRVTEGESHLRVTEGESHLRVTEGESHLRVTEGDSHLRVSNNEAHLIETDGQSLLMKTEPDRHHAGIAGESNVMPIDSDTLVEGGCRLGETDDFLKSEEDEGYWVGVENHLTKIDGECHLEKTDWESHLMVTEDESHLMQTDGDYNMFNRNQPKHCESQSDSVLGLQSVTNTTYALSSSNNKNATQKYAMIKVDNGGALITIPIWNQVAEDEVKDKKQKKNKRKTSSKENTEKQTCNKSGHSVSKENTEKQTCNKSGLSVSKENTEKQTCNKSGHSVSKENTEKQTCNKSGLSVSKENTEKQTCNKSGLSVSKENTEKQTCNKSGHSVSKENTEKQTCNKSGHSVSKENTEKQTCNKSGLSVSKENTEKQTCNKSGLSVSKENTEKQTCNKSGHSVSKENTEKQTCNKSGLSVSKENTEKQTCNKSGHSVSKETTEKQTSIKSGLSVSKETTEKQTCNKSGHPVSKRKATSEQEDLISVKRKKMNPSQDNMSVKQQPASSVGGNEVEETISGQEKLLIENYLFPTSVNRYKFQGQLITQTEQHSQKSGENMLAKSKKQTSKQQTLSEQQTSKLQTLSEPIRDVVTSEDTSNGNKTNEVIVDANVESKAQSEVSMNSFCPSNRQNIPSKRIYEPVDCQASVQGSDEMKEEINDNTVFPSPTCSTPDALKFPPTGTSSSLSSKELCKAKEKTSKVNTASKHQTSVKVNKCTKDHKSNKEHKSSEHHTTSTKEHKSLKGDLSTHEPKSLTDQTAKESKSSKKDTTSHKSSKHHTTSTKENKSSKGDLSTNEPKSLTDQTAKDIESSKNDTTSHKKHKSSKHHTTSNKEHKSSKGDLSTKEPKSLTDQTAKESTSSKNDTTSNKEHKSSKHHTTSNKEHKSLKGDLLTKEPKSLTDQTAKESTSSKNDTTSKKEHKSSKCNLSANEPKSLIDLTSAKESKSSKIDTTFNKEHKTSKHHTTSNKELKSSNGNLSTYEPQSLIHQTSVKENKSSKNDTISNKKHKSLVGDLSANEPKTLIDQTSAKEIKSSENHTTSHKEQNTSKGDLPAKEPKSLPDQKAKEIKSTKKDTIINKEQKSSKHHISSNKEHKSSKHQATSNKEHKTSEENLSSNEPKSLIDQTSAKGSKPSKNHTTSNKEHKSSKEHKTDKMQKTTREHIASKEHTSDEKHFVQDNKSTEEHKLTKEHLLSKKQISSKEHTSAKECLSNIEHNSSKKHTSVKEHTSSREHASSKKQTSVKEQTSGKEHSSGKDNFSSQERIAFSSIACNKDLLPTKEQIAAEEKRSIHKPFKLCKHMSTKQHKNKEHTSSELKPSKHIAPEKKHKPSKEHSSAKELKPGKTDKTDSLITKNKVISSLLKDIVSQLDANSAAWHSENTNLRSTKDNKQAIKVIKQLPENNQLAVDLHGDNKPEVNNQFSEDSDLAHQVNNLVFNDNKIAFEVSNQLSEDNNLELEVNHQVPADDKLADEVINQLPEDKKLALEVNNQLSEDNNLELEVNHQVPADDKLADEVINQLPEDQKLALEVNTQLSEDNELALEVDNKITEDSKVALEVNNDLLQDSNLALEDNVQKHEVNKVALEVNNQLPGNYELLLEVNDQLPEDNKLIPEVSSHPSETKQEFEVRHHLPEDHNLILIKSEAPLSINSEATVDMLEPDLKKQTDVINELAPEVNKKPFEVNNQVHILNCQPQEVNKKAKKRKVDHEKNLADKPGTFCPSAQHNETLTDRLETSSVTEEGNDDVDKINTNSHKEEHPLQSSKKATISFSSDAKKPSMQSQSSLLLDQTATMAGFASGSGNQKVTSKEVKRKADEALSGEQYTKKPAHVMWSNWKIPKKKKNELSAKCIEEQPQKSKDDRTDAMKLDFGRFHLPMSSSHKQTSSYLQTSSNQASSSCQSLKRNKIQVCSGQQLLNSSNPAKKTIFGSNSKKDNCESTPRNIVSEKQQIIKRTDNSKKQQIIRTTYTSEKKIMQTSDTSKKQEYKNTHHSIVSEKHLDTHIMREQPDEMFSTSERPEKDVLEGQCDIFKNKEKRESPETLCPEVEPIAKCETAAIKPQVTNNESEVVAEMTYTDTVSTAVHLEGATVSLDKDENDDPVHLKINFTPLDLQRTTSAVDDLEKTENDLPSSEGKVDKSSESFPTVNLRDSQDITHGMEFLKKDNGDRRHMEQDSLEGEICKGKPCSFLEEMACTANHCDMNIGQNQDPMVTHLSGNCPLNDSDDPSNLSNLNIDSKNYSCKSSVKGMADMTEQGSLRVKAMLSSANLELNHGNAHEQIQERKVTDRPEWNSSPVRGLQDKTEESCEPTNSAGDVQDYQKMCDEAPACSSKVIFSFLSRQSLEPQTSPKIESGKLMDFAPDISNCDKPVDTVASLMCVKGEHPLANVEIGSENVIRSSVSGVSFSADDTTQVSNACSNESITSLGIGLASEAENSQNSTTMLCSEEGQAGFIKSTYENPDGWSSDHEKKEITDDYNDQKNSTKSPLVGYVSTDSSKSDLLKPKSQQGSDLFCPYSESSTEEERERKNQIFLSHEKSRMSEVNFINSSPLRDSSVCDGTRSCQSHEAQKLFSDKDSSCDLALAIKYRKKLYRHPKHHHVCDVSSDNKSSESAFQKKDAIGDRSQEHSSGGITNDTASYSPDKEDDKQSHSYGHEDASLRTQSMDTKFLGQKDGERNSSEGEIFKVELSASQTCILKEELCLQEDIDSGQVLCQVGPELSGDDSVDSDVISDLSNIYIANTDDKHGLKETKSASVQDSARKLVFPEADSPLDSSRDAWSSGENGCSTSGKTEKRGNKRLVNYISTDSSQNDLSEPKCTGQQRSAKTYCPYSDSSTEDKVKESYSEENGAKELYGQINPNLEEMETEIMSIKSLDLDPDSSASLSSSSSTCDRMRSCKLDVKQIYSPRNDSANNLSSESDLSVQYRKKKYNRQKHHQACDESADPMFKRGDKHSSDDSDDSTSDASSHVAHKNNKNKRPQTHQSSSDDSTEDTSVSSSKKKEGKKIRSRKHHSSSDDSSISSIKKKEEKKNRSQKHHSSSDDSTEDTSISPSKKKEPKKSRSQKHESSSDDSTEDTSISSSKKKEGKKSRSQKHESSSDDSTEDTSISSSMKKEGKKSRSQKHHSSSDDSTEDTSISSSKKKEGRKSRSQKHEPSSDDSTDDTSISLSKKKEGKKSRSQKHESSSDDSADDTSISLSKKKEGKKSRSQKHESSGDDSNEDTSISSSKKKEGKKSRSQKHESSSDDLTDDTSISSSKKKEGKKSRSQKHESSGDDSNKDTSISLSKKKEGKKSRSQKHESSGDDSNDDTSISSSKKKEGKKSRSQKHESSSDDSNDATENQSSKRRSRYYDRTSEDDSYDTENQSQTRRSSYHDRTSKDDSHDTNSRSRKRRSRYDSKSEGEVSYDTDNLCRTRRGRIYDWTSEDEYSEGSNYHSKTSRYRYHYRSSQENSSDSENHYRSRSRKDKYHYRSSEDEDSWDSDYYSRRDRYHYRTSRDEDSSYADERSRTVRDRLDYRLSEDKEDYRHRYSACNRSTSSGQHYGDIESFPYKADFSHRDRSNEHISEDRKSRRAHPYSRPERKDFASFNLPYKDLAELMQSLTTETFKQSKKCYPIQNKPVKRFASYCFKRSSVPKSKGKEKATIKLVRPEDIPDIDKRKHLADEVENLTVISGDEVAKKTLEDILQMYPSIEKSNTKELGSDEIVEVKDTVNQKSTENSSQQPGQSEEITPGVHECESAAKGQKYKIHPFNSGSDMSLDEDNCDTHCRIIYVRSAHTSAKLADTQSETCLSDKGSSHSDLVSRASVSDTGLASQVKSFSSGHECETKSDSDLKASVNAASYFNFSCRHFSSFNTLYSLPSFSDMSSNEPRTIAPNLFPHMAYRDPCSAQQSPQNKQSSPAFISKRKRQQMMKVTKCNLEKSSEFMLVIQSLKDLKLSPHRSEKRDLKLAKPTQPFCLEMSPSSENPVCVEHPTHPSHIEHQSHPKMPLCTKQSPCREQIYLDHPELPGQTSCSPHSSFPNQPSVSPHSSFPNQPSVSPHSSFPNQPSVSPHSLLPNHPSCSPHSSLTNHPSCSPHSSLTNHPSCSPHSSLTNHPSLPPLMLHPSFPQPPLFLKQSLIQKYSLYLEQSPLIQPHPMYLEQPPLIQPHPMYPKQPPLIQPHPMYPEQPPLIQPLPMYPEQPPLIQPHPMYPDQSSFPQYPPFLEEPVLPQPSLLTEQQPQHIELPVTRINEAVSPTSKSLKSCHQLRSNLCSPSTEHHTLTSPQVSLSNTCASNSDETVDIEPDNHGSCSQTWAEQEPPPQVEETESSNSTLEILQKYLITASRLISDSEHARQLKQCKKTKPHTVSGQSVDSDLNTSGTQSGELSENMSHIVQDGETSSNQELGQPNDALKLSNAKNKMRLTDLLYIKKQRELTAEENTQLSKLLALVKTKVLEKQKQVLPSSHDHLIGGHPPGLSSKISEIVQLRKWSLHKITIEGRTNVYTCNPDIDSEVDCITDTSRDPRLQQPDIQLVRKLHKSTRRIPLEPVKQNDNLL</sequence>
<feature type="region of interest" description="Disordered" evidence="2">
    <location>
        <begin position="777"/>
        <end position="884"/>
    </location>
</feature>
<feature type="compositionally biased region" description="Basic and acidic residues" evidence="2">
    <location>
        <begin position="6474"/>
        <end position="6485"/>
    </location>
</feature>
<feature type="compositionally biased region" description="Low complexity" evidence="2">
    <location>
        <begin position="3071"/>
        <end position="3082"/>
    </location>
</feature>
<feature type="compositionally biased region" description="Basic residues" evidence="2">
    <location>
        <begin position="7538"/>
        <end position="7547"/>
    </location>
</feature>
<feature type="compositionally biased region" description="Basic and acidic residues" evidence="2">
    <location>
        <begin position="4526"/>
        <end position="4541"/>
    </location>
</feature>
<feature type="region of interest" description="Disordered" evidence="2">
    <location>
        <begin position="7538"/>
        <end position="7568"/>
    </location>
</feature>
<feature type="compositionally biased region" description="Polar residues" evidence="2">
    <location>
        <begin position="6918"/>
        <end position="6934"/>
    </location>
</feature>
<dbReference type="OMA" id="PITYKAT"/>
<feature type="region of interest" description="Disordered" evidence="2">
    <location>
        <begin position="4912"/>
        <end position="4997"/>
    </location>
</feature>
<name>A0A9W3A435_BIOGL</name>
<feature type="compositionally biased region" description="Polar residues" evidence="2">
    <location>
        <begin position="3664"/>
        <end position="3686"/>
    </location>
</feature>
<feature type="compositionally biased region" description="Polar residues" evidence="2">
    <location>
        <begin position="3879"/>
        <end position="3890"/>
    </location>
</feature>
<evidence type="ECO:0000256" key="2">
    <source>
        <dbReference type="SAM" id="MobiDB-lite"/>
    </source>
</evidence>
<feature type="region of interest" description="Disordered" evidence="2">
    <location>
        <begin position="6731"/>
        <end position="6750"/>
    </location>
</feature>
<dbReference type="GeneID" id="106056111"/>
<feature type="compositionally biased region" description="Polar residues" evidence="2">
    <location>
        <begin position="859"/>
        <end position="882"/>
    </location>
</feature>
<feature type="compositionally biased region" description="Basic and acidic residues" evidence="2">
    <location>
        <begin position="1415"/>
        <end position="1428"/>
    </location>
</feature>
<feature type="compositionally biased region" description="Polar residues" evidence="2">
    <location>
        <begin position="3460"/>
        <end position="3469"/>
    </location>
</feature>
<feature type="region of interest" description="Disordered" evidence="2">
    <location>
        <begin position="1777"/>
        <end position="1803"/>
    </location>
</feature>
<feature type="compositionally biased region" description="Polar residues" evidence="2">
    <location>
        <begin position="3579"/>
        <end position="3622"/>
    </location>
</feature>
<feature type="compositionally biased region" description="Basic and acidic residues" evidence="2">
    <location>
        <begin position="5674"/>
        <end position="5683"/>
    </location>
</feature>
<feature type="compositionally biased region" description="Low complexity" evidence="2">
    <location>
        <begin position="6192"/>
        <end position="6205"/>
    </location>
</feature>
<feature type="compositionally biased region" description="Basic and acidic residues" evidence="2">
    <location>
        <begin position="5850"/>
        <end position="5867"/>
    </location>
</feature>
<feature type="compositionally biased region" description="Basic and acidic residues" evidence="2">
    <location>
        <begin position="1777"/>
        <end position="1786"/>
    </location>
</feature>
<feature type="compositionally biased region" description="Basic and acidic residues" evidence="2">
    <location>
        <begin position="6154"/>
        <end position="6164"/>
    </location>
</feature>
<feature type="compositionally biased region" description="Polar residues" evidence="2">
    <location>
        <begin position="6011"/>
        <end position="6033"/>
    </location>
</feature>
<feature type="region of interest" description="Disordered" evidence="2">
    <location>
        <begin position="5131"/>
        <end position="5155"/>
    </location>
</feature>
<feature type="compositionally biased region" description="Low complexity" evidence="2">
    <location>
        <begin position="2938"/>
        <end position="2949"/>
    </location>
</feature>
<feature type="compositionally biased region" description="Basic and acidic residues" evidence="2">
    <location>
        <begin position="1917"/>
        <end position="1941"/>
    </location>
</feature>
<keyword evidence="1" id="KW-0175">Coiled coil</keyword>
<feature type="region of interest" description="Disordered" evidence="2">
    <location>
        <begin position="1837"/>
        <end position="1858"/>
    </location>
</feature>
<organism evidence="3 4">
    <name type="scientific">Biomphalaria glabrata</name>
    <name type="common">Bloodfluke planorb</name>
    <name type="synonym">Freshwater snail</name>
    <dbReference type="NCBI Taxonomy" id="6526"/>
    <lineage>
        <taxon>Eukaryota</taxon>
        <taxon>Metazoa</taxon>
        <taxon>Spiralia</taxon>
        <taxon>Lophotrochozoa</taxon>
        <taxon>Mollusca</taxon>
        <taxon>Gastropoda</taxon>
        <taxon>Heterobranchia</taxon>
        <taxon>Euthyneura</taxon>
        <taxon>Panpulmonata</taxon>
        <taxon>Hygrophila</taxon>
        <taxon>Lymnaeoidea</taxon>
        <taxon>Planorbidae</taxon>
        <taxon>Biomphalaria</taxon>
    </lineage>
</organism>
<feature type="region of interest" description="Disordered" evidence="2">
    <location>
        <begin position="2921"/>
        <end position="2975"/>
    </location>
</feature>
<feature type="coiled-coil region" evidence="1">
    <location>
        <begin position="4775"/>
        <end position="4802"/>
    </location>
</feature>
<feature type="compositionally biased region" description="Basic and acidic residues" evidence="2">
    <location>
        <begin position="4023"/>
        <end position="4036"/>
    </location>
</feature>
<feature type="compositionally biased region" description="Basic residues" evidence="2">
    <location>
        <begin position="1477"/>
        <end position="1486"/>
    </location>
</feature>
<feature type="compositionally biased region" description="Polar residues" evidence="2">
    <location>
        <begin position="790"/>
        <end position="848"/>
    </location>
</feature>
<dbReference type="RefSeq" id="XP_055882097.1">
    <property type="nucleotide sequence ID" value="XM_056026122.1"/>
</dbReference>
<evidence type="ECO:0000313" key="3">
    <source>
        <dbReference type="Proteomes" id="UP001165740"/>
    </source>
</evidence>
<feature type="compositionally biased region" description="Basic and acidic residues" evidence="2">
    <location>
        <begin position="5486"/>
        <end position="5500"/>
    </location>
</feature>
<feature type="compositionally biased region" description="Basic residues" evidence="2">
    <location>
        <begin position="574"/>
        <end position="585"/>
    </location>
</feature>
<feature type="compositionally biased region" description="Polar residues" evidence="2">
    <location>
        <begin position="5985"/>
        <end position="5998"/>
    </location>
</feature>
<feature type="compositionally biased region" description="Basic and acidic residues" evidence="2">
    <location>
        <begin position="1498"/>
        <end position="1534"/>
    </location>
</feature>
<feature type="compositionally biased region" description="Basic and acidic residues" evidence="2">
    <location>
        <begin position="4245"/>
        <end position="4300"/>
    </location>
</feature>
<feature type="region of interest" description="Disordered" evidence="2">
    <location>
        <begin position="7089"/>
        <end position="7112"/>
    </location>
</feature>
<dbReference type="Proteomes" id="UP001165740">
    <property type="component" value="Chromosome 4"/>
</dbReference>
<feature type="compositionally biased region" description="Polar residues" evidence="2">
    <location>
        <begin position="5131"/>
        <end position="5143"/>
    </location>
</feature>
<feature type="region of interest" description="Disordered" evidence="2">
    <location>
        <begin position="3438"/>
        <end position="3731"/>
    </location>
</feature>
<evidence type="ECO:0000256" key="1">
    <source>
        <dbReference type="SAM" id="Coils"/>
    </source>
</evidence>
<feature type="compositionally biased region" description="Basic and acidic residues" evidence="2">
    <location>
        <begin position="4357"/>
        <end position="4423"/>
    </location>
</feature>
<feature type="region of interest" description="Disordered" evidence="2">
    <location>
        <begin position="5975"/>
        <end position="6055"/>
    </location>
</feature>
<feature type="compositionally biased region" description="Polar residues" evidence="2">
    <location>
        <begin position="4009"/>
        <end position="4022"/>
    </location>
</feature>
<feature type="compositionally biased region" description="Basic and acidic residues" evidence="2">
    <location>
        <begin position="4440"/>
        <end position="4452"/>
    </location>
</feature>
<feature type="region of interest" description="Disordered" evidence="2">
    <location>
        <begin position="6628"/>
        <end position="6723"/>
    </location>
</feature>
<feature type="region of interest" description="Disordered" evidence="2">
    <location>
        <begin position="279"/>
        <end position="298"/>
    </location>
</feature>
<feature type="compositionally biased region" description="Polar residues" evidence="2">
    <location>
        <begin position="4974"/>
        <end position="4986"/>
    </location>
</feature>
<feature type="compositionally biased region" description="Polar residues" evidence="2">
    <location>
        <begin position="5813"/>
        <end position="5822"/>
    </location>
</feature>
<feature type="compositionally biased region" description="Polar residues" evidence="2">
    <location>
        <begin position="7214"/>
        <end position="7256"/>
    </location>
</feature>
<feature type="compositionally biased region" description="Low complexity" evidence="2">
    <location>
        <begin position="3787"/>
        <end position="3804"/>
    </location>
</feature>
<feature type="compositionally biased region" description="Polar residues" evidence="2">
    <location>
        <begin position="2954"/>
        <end position="2967"/>
    </location>
</feature>
<feature type="compositionally biased region" description="Basic residues" evidence="2">
    <location>
        <begin position="6209"/>
        <end position="6220"/>
    </location>
</feature>
<feature type="compositionally biased region" description="Basic and acidic residues" evidence="2">
    <location>
        <begin position="5020"/>
        <end position="5030"/>
    </location>
</feature>
<feature type="compositionally biased region" description="Polar residues" evidence="2">
    <location>
        <begin position="3511"/>
        <end position="3554"/>
    </location>
</feature>
<feature type="compositionally biased region" description="Basic and acidic residues" evidence="2">
    <location>
        <begin position="4959"/>
        <end position="4973"/>
    </location>
</feature>
<feature type="compositionally biased region" description="Basic and acidic residues" evidence="2">
    <location>
        <begin position="1982"/>
        <end position="1992"/>
    </location>
</feature>
<accession>A0A9W3A435</accession>
<feature type="compositionally biased region" description="Polar residues" evidence="2">
    <location>
        <begin position="3562"/>
        <end position="3571"/>
    </location>
</feature>
<feature type="region of interest" description="Disordered" evidence="2">
    <location>
        <begin position="1475"/>
        <end position="1543"/>
    </location>
</feature>
<feature type="region of interest" description="Disordered" evidence="2">
    <location>
        <begin position="3063"/>
        <end position="3094"/>
    </location>
</feature>
<feature type="compositionally biased region" description="Basic and acidic residues" evidence="2">
    <location>
        <begin position="4049"/>
        <end position="4067"/>
    </location>
</feature>
<feature type="compositionally biased region" description="Polar residues" evidence="2">
    <location>
        <begin position="3477"/>
        <end position="3503"/>
    </location>
</feature>
<feature type="compositionally biased region" description="Basic and acidic residues" evidence="2">
    <location>
        <begin position="6700"/>
        <end position="6723"/>
    </location>
</feature>
<feature type="compositionally biased region" description="Basic and acidic residues" evidence="2">
    <location>
        <begin position="4548"/>
        <end position="4564"/>
    </location>
</feature>
<feature type="compositionally biased region" description="Basic and acidic residues" evidence="2">
    <location>
        <begin position="3935"/>
        <end position="3990"/>
    </location>
</feature>
<evidence type="ECO:0000313" key="4">
    <source>
        <dbReference type="RefSeq" id="XP_055882097.1"/>
    </source>
</evidence>
<feature type="compositionally biased region" description="Basic and acidic residues" evidence="2">
    <location>
        <begin position="6578"/>
        <end position="6593"/>
    </location>
</feature>
<feature type="region of interest" description="Disordered" evidence="2">
    <location>
        <begin position="1917"/>
        <end position="2008"/>
    </location>
</feature>
<feature type="compositionally biased region" description="Polar residues" evidence="2">
    <location>
        <begin position="3919"/>
        <end position="3931"/>
    </location>
</feature>